<feature type="signal peptide" evidence="2">
    <location>
        <begin position="1"/>
        <end position="22"/>
    </location>
</feature>
<dbReference type="AlphaFoldDB" id="A0A3P6TJ71"/>
<evidence type="ECO:0000256" key="2">
    <source>
        <dbReference type="SAM" id="SignalP"/>
    </source>
</evidence>
<protein>
    <recommendedName>
        <fullName evidence="5">ZP domain-containing protein</fullName>
    </recommendedName>
</protein>
<sequence length="214" mass="23193">MIRKYLLAFTLLLLFVVRETNTSSNGLHLPLNLEFSSSGSPLSISFSQNTEAVVLGEPLTIRCHVNTRSKEAELITRSSMNLFCPLLNKTTFCFQNCQAATVCRENGGASCQRVLGLGDVACRIVRREDQHSGGKSTQTIRLHQRRRFHATDSMPPVSATTTSTTTTTASPTVAVVSTTGLVASGTGVRRNPAHPNTEKSQLVEYLEGSKSSCC</sequence>
<accession>A0A3P6TJ71</accession>
<evidence type="ECO:0000256" key="1">
    <source>
        <dbReference type="SAM" id="MobiDB-lite"/>
    </source>
</evidence>
<dbReference type="OrthoDB" id="6260030at2759"/>
<name>A0A3P6TJ71_DIBLA</name>
<organism evidence="3 4">
    <name type="scientific">Dibothriocephalus latus</name>
    <name type="common">Fish tapeworm</name>
    <name type="synonym">Diphyllobothrium latum</name>
    <dbReference type="NCBI Taxonomy" id="60516"/>
    <lineage>
        <taxon>Eukaryota</taxon>
        <taxon>Metazoa</taxon>
        <taxon>Spiralia</taxon>
        <taxon>Lophotrochozoa</taxon>
        <taxon>Platyhelminthes</taxon>
        <taxon>Cestoda</taxon>
        <taxon>Eucestoda</taxon>
        <taxon>Diphyllobothriidea</taxon>
        <taxon>Diphyllobothriidae</taxon>
        <taxon>Dibothriocephalus</taxon>
    </lineage>
</organism>
<evidence type="ECO:0000313" key="4">
    <source>
        <dbReference type="Proteomes" id="UP000281553"/>
    </source>
</evidence>
<feature type="chain" id="PRO_5018036849" description="ZP domain-containing protein" evidence="2">
    <location>
        <begin position="23"/>
        <end position="214"/>
    </location>
</feature>
<reference evidence="3 4" key="1">
    <citation type="submission" date="2018-11" db="EMBL/GenBank/DDBJ databases">
        <authorList>
            <consortium name="Pathogen Informatics"/>
        </authorList>
    </citation>
    <scope>NUCLEOTIDE SEQUENCE [LARGE SCALE GENOMIC DNA]</scope>
</reference>
<feature type="region of interest" description="Disordered" evidence="1">
    <location>
        <begin position="133"/>
        <end position="169"/>
    </location>
</feature>
<gene>
    <name evidence="3" type="ORF">DILT_LOCUS4157</name>
</gene>
<proteinExistence type="predicted"/>
<keyword evidence="2" id="KW-0732">Signal</keyword>
<dbReference type="Proteomes" id="UP000281553">
    <property type="component" value="Unassembled WGS sequence"/>
</dbReference>
<evidence type="ECO:0000313" key="3">
    <source>
        <dbReference type="EMBL" id="VDK88172.1"/>
    </source>
</evidence>
<dbReference type="EMBL" id="UYRU01044937">
    <property type="protein sequence ID" value="VDK88172.1"/>
    <property type="molecule type" value="Genomic_DNA"/>
</dbReference>
<evidence type="ECO:0008006" key="5">
    <source>
        <dbReference type="Google" id="ProtNLM"/>
    </source>
</evidence>
<feature type="compositionally biased region" description="Low complexity" evidence="1">
    <location>
        <begin position="155"/>
        <end position="169"/>
    </location>
</feature>
<keyword evidence="4" id="KW-1185">Reference proteome</keyword>